<evidence type="ECO:0000256" key="7">
    <source>
        <dbReference type="ARBA" id="ARBA00048263"/>
    </source>
</evidence>
<dbReference type="EMBL" id="JACRSN010000009">
    <property type="protein sequence ID" value="MBC8533872.1"/>
    <property type="molecule type" value="Genomic_DNA"/>
</dbReference>
<dbReference type="AlphaFoldDB" id="A0A926D9K0"/>
<keyword evidence="4" id="KW-0412">Isoleucine biosynthesis</keyword>
<evidence type="ECO:0000313" key="12">
    <source>
        <dbReference type="Proteomes" id="UP000651482"/>
    </source>
</evidence>
<dbReference type="PANTHER" id="PTHR43538">
    <property type="entry name" value="ALPHA-IPM SYNTHASE/HOMOCITRATE SYNTHASE"/>
    <property type="match status" value="1"/>
</dbReference>
<dbReference type="InterPro" id="IPR054691">
    <property type="entry name" value="LeuA/HCS_post-cat"/>
</dbReference>
<feature type="domain" description="Pyruvate carboxyltransferase" evidence="10">
    <location>
        <begin position="9"/>
        <end position="273"/>
    </location>
</feature>
<dbReference type="EC" id="2.3.3.21" evidence="8"/>
<dbReference type="InterPro" id="IPR013709">
    <property type="entry name" value="2-isopropylmalate_synth_dimer"/>
</dbReference>
<evidence type="ECO:0000256" key="9">
    <source>
        <dbReference type="RuleBase" id="RU003523"/>
    </source>
</evidence>
<dbReference type="Gene3D" id="3.30.160.270">
    <property type="match status" value="1"/>
</dbReference>
<sequence>MEGSGVRQIDLLDSTLRDGAQSGGIAFSVEDKLQIVEILDSLGIPFLEAGNPGSNPKDLEFFRKAAHLQLRHTRLVAFGSTVRKGEDPMADSGLRALLEAGTEYCSVFGKSSLLHVEKILQTTPEENLRMIRETCRYLAGCGRKVLFDAEHFFDGYQQNAQYALQTVDAAVDGGACGVVLCDTNGGQFPQAVAAVTAALRDHLPENLSLGVHFHNDCGLAVANTMAAVDAGADHVQGTYLGFGERCGNADLSTLIPNLQYKQAYACIPPENLVLLHAAAVKLASVANIKLPAGAPYVGSNAFRHKAGMHADGVMKLSCSFEHIDPEIVGNQRRFPASEMSGRKVVFQKIRAIYPDAAFDSQETAEVLRTIKQMERDGYQFEDCDASFELLVRRRMEHCPPFFELINYNILSAKPSEPDCGARATVKVRVGNQVQLMAAEGNGPVHALDQALRAALEVFYPVLAQAHLIDYKVRVLDAQEATAAKVRVLITSTDGDHIFTTMGVSGDVVEASWAALSDSIAYALLKWQQKTRNAPQNRRNAKWE</sequence>
<dbReference type="Gene3D" id="1.10.238.260">
    <property type="match status" value="1"/>
</dbReference>
<evidence type="ECO:0000256" key="8">
    <source>
        <dbReference type="NCBIfam" id="TIGR00977"/>
    </source>
</evidence>
<evidence type="ECO:0000256" key="1">
    <source>
        <dbReference type="ARBA" id="ARBA00004743"/>
    </source>
</evidence>
<dbReference type="PROSITE" id="PS00815">
    <property type="entry name" value="AIPM_HOMOCIT_SYNTH_1"/>
    <property type="match status" value="1"/>
</dbReference>
<evidence type="ECO:0000256" key="2">
    <source>
        <dbReference type="ARBA" id="ARBA00006154"/>
    </source>
</evidence>
<evidence type="ECO:0000256" key="3">
    <source>
        <dbReference type="ARBA" id="ARBA00022605"/>
    </source>
</evidence>
<name>A0A926D9K0_9FIRM</name>
<dbReference type="PANTHER" id="PTHR43538:SF1">
    <property type="entry name" value="(R)-CITRAMALATE SYNTHASE"/>
    <property type="match status" value="1"/>
</dbReference>
<reference evidence="11" key="1">
    <citation type="submission" date="2020-08" db="EMBL/GenBank/DDBJ databases">
        <title>Genome public.</title>
        <authorList>
            <person name="Liu C."/>
            <person name="Sun Q."/>
        </authorList>
    </citation>
    <scope>NUCLEOTIDE SEQUENCE</scope>
    <source>
        <strain evidence="11">NSJ-40</strain>
    </source>
</reference>
<dbReference type="PROSITE" id="PS00816">
    <property type="entry name" value="AIPM_HOMOCIT_SYNTH_2"/>
    <property type="match status" value="1"/>
</dbReference>
<evidence type="ECO:0000256" key="6">
    <source>
        <dbReference type="ARBA" id="ARBA00023304"/>
    </source>
</evidence>
<evidence type="ECO:0000256" key="5">
    <source>
        <dbReference type="ARBA" id="ARBA00022679"/>
    </source>
</evidence>
<evidence type="ECO:0000259" key="10">
    <source>
        <dbReference type="PROSITE" id="PS50991"/>
    </source>
</evidence>
<keyword evidence="6" id="KW-0100">Branched-chain amino acid biosynthesis</keyword>
<dbReference type="GO" id="GO:0003852">
    <property type="term" value="F:2-isopropylmalate synthase activity"/>
    <property type="evidence" value="ECO:0007669"/>
    <property type="project" value="InterPro"/>
</dbReference>
<dbReference type="NCBIfam" id="TIGR00977">
    <property type="entry name" value="citramal_synth"/>
    <property type="match status" value="1"/>
</dbReference>
<dbReference type="SUPFAM" id="SSF51569">
    <property type="entry name" value="Aldolase"/>
    <property type="match status" value="1"/>
</dbReference>
<keyword evidence="12" id="KW-1185">Reference proteome</keyword>
<keyword evidence="5 9" id="KW-0808">Transferase</keyword>
<dbReference type="Proteomes" id="UP000651482">
    <property type="component" value="Unassembled WGS sequence"/>
</dbReference>
<accession>A0A926D9K0</accession>
<evidence type="ECO:0000313" key="11">
    <source>
        <dbReference type="EMBL" id="MBC8533872.1"/>
    </source>
</evidence>
<proteinExistence type="inferred from homology"/>
<dbReference type="Pfam" id="PF00682">
    <property type="entry name" value="HMGL-like"/>
    <property type="match status" value="1"/>
</dbReference>
<dbReference type="SUPFAM" id="SSF110921">
    <property type="entry name" value="2-isopropylmalate synthase LeuA, allosteric (dimerisation) domain"/>
    <property type="match status" value="1"/>
</dbReference>
<dbReference type="InterPro" id="IPR005675">
    <property type="entry name" value="Citramal_synthase"/>
</dbReference>
<dbReference type="Gene3D" id="3.20.20.70">
    <property type="entry name" value="Aldolase class I"/>
    <property type="match status" value="1"/>
</dbReference>
<gene>
    <name evidence="11" type="ORF">IAG03_07625</name>
</gene>
<organism evidence="11 12">
    <name type="scientific">Yeguia hominis</name>
    <dbReference type="NCBI Taxonomy" id="2763662"/>
    <lineage>
        <taxon>Bacteria</taxon>
        <taxon>Bacillati</taxon>
        <taxon>Bacillota</taxon>
        <taxon>Clostridia</taxon>
        <taxon>Eubacteriales</taxon>
        <taxon>Yeguiaceae</taxon>
        <taxon>Yeguia</taxon>
    </lineage>
</organism>
<dbReference type="InterPro" id="IPR000891">
    <property type="entry name" value="PYR_CT"/>
</dbReference>
<comment type="pathway">
    <text evidence="1">Amino-acid biosynthesis; L-isoleucine biosynthesis; 2-oxobutanoate from pyruvate: step 1/3.</text>
</comment>
<dbReference type="GO" id="GO:0043714">
    <property type="term" value="F:(R)-citramalate synthase activity"/>
    <property type="evidence" value="ECO:0007669"/>
    <property type="project" value="UniProtKB-UniRule"/>
</dbReference>
<dbReference type="GO" id="GO:0009097">
    <property type="term" value="P:isoleucine biosynthetic process"/>
    <property type="evidence" value="ECO:0007669"/>
    <property type="project" value="UniProtKB-UniRule"/>
</dbReference>
<evidence type="ECO:0000256" key="4">
    <source>
        <dbReference type="ARBA" id="ARBA00022624"/>
    </source>
</evidence>
<dbReference type="InterPro" id="IPR013785">
    <property type="entry name" value="Aldolase_TIM"/>
</dbReference>
<comment type="similarity">
    <text evidence="2 9">Belongs to the alpha-IPM synthase/homocitrate synthase family.</text>
</comment>
<keyword evidence="3" id="KW-0028">Amino-acid biosynthesis</keyword>
<dbReference type="CDD" id="cd07941">
    <property type="entry name" value="DRE_TIM_LeuA3"/>
    <property type="match status" value="1"/>
</dbReference>
<comment type="catalytic activity">
    <reaction evidence="7">
        <text>pyruvate + acetyl-CoA + H2O = (3R)-citramalate + CoA + H(+)</text>
        <dbReference type="Rhea" id="RHEA:19045"/>
        <dbReference type="ChEBI" id="CHEBI:15361"/>
        <dbReference type="ChEBI" id="CHEBI:15377"/>
        <dbReference type="ChEBI" id="CHEBI:15378"/>
        <dbReference type="ChEBI" id="CHEBI:30934"/>
        <dbReference type="ChEBI" id="CHEBI:57287"/>
        <dbReference type="ChEBI" id="CHEBI:57288"/>
        <dbReference type="EC" id="2.3.3.21"/>
    </reaction>
</comment>
<dbReference type="Pfam" id="PF08502">
    <property type="entry name" value="LeuA_dimer"/>
    <property type="match status" value="1"/>
</dbReference>
<dbReference type="Pfam" id="PF22617">
    <property type="entry name" value="HCS_D2"/>
    <property type="match status" value="1"/>
</dbReference>
<dbReference type="InterPro" id="IPR036230">
    <property type="entry name" value="LeuA_allosteric_dom_sf"/>
</dbReference>
<dbReference type="GO" id="GO:0009098">
    <property type="term" value="P:L-leucine biosynthetic process"/>
    <property type="evidence" value="ECO:0007669"/>
    <property type="project" value="InterPro"/>
</dbReference>
<dbReference type="PROSITE" id="PS50991">
    <property type="entry name" value="PYR_CT"/>
    <property type="match status" value="1"/>
</dbReference>
<comment type="caution">
    <text evidence="11">The sequence shown here is derived from an EMBL/GenBank/DDBJ whole genome shotgun (WGS) entry which is preliminary data.</text>
</comment>
<dbReference type="SMART" id="SM00917">
    <property type="entry name" value="LeuA_dimer"/>
    <property type="match status" value="1"/>
</dbReference>
<protein>
    <recommendedName>
        <fullName evidence="8">Citramalate synthase</fullName>
        <ecNumber evidence="8">2.3.3.21</ecNumber>
    </recommendedName>
</protein>
<dbReference type="InterPro" id="IPR002034">
    <property type="entry name" value="AIPM/Hcit_synth_CS"/>
</dbReference>